<sequence length="960" mass="108235">MKVLSIDIETFSDVDLRKCGVYRYTDSPNFDILLFAYSIDEGPVELFDLASGEEIPKEIIDAILSEDTIKTAFNANFERVALMRYLSRKLGRAIYLNPSSWRCSEVQAAMLGLPLHLEGVAKVLRLGAQKMSEGKPLIRYFCIPCKPTAANGGRTRNLPSDAPDKWELFKQYNIRDVEVELEIRKKIKDYPIPESEQTLYELDQRINDRGFEVDMDFVMQAISCDRRFTVAATEKAYELTGLDNPNSVSQLKTWLSERGVEVESLSKKKVQQLVDETEGEVEEALKLRLLMAKTSVRKYEAIERAVCSDGRVHGLLQFYGANRTGRWAGRLVQVQNLPQNHLVDLKLARDLVKEGCFDDLQMLFGNTPGVLSELIRTAFIPKEGHRFIVADFSAIEARVLSWLAGEKWRLEVFQSHGKIYEASASQMFHVPIDEITKGSPLRQKGKISELACIAEGELVLTDKGLVPIEDITKDHQLWDGKEWVNHGGVIYKGMKEVVEYEGLRATKDHLVWVEGEPEPVQFGEAAASGAHLIQTGDGRNSIRMGENYQFREEMEREMESLLCVDAVCELQKDPVDKPGKSKKRKVKGMSTMFQAKTSAQVARSTFDRGEAAMSTSQSSPISQVRSARDRIQVQFYFRSGSLDFIQCGECKKRAGARSNQQHGALRKRQSAICQKECQSSQSRKNTVNTMGADLLAVHTKCCDKEIRSRNESRTNYQRGRRCSEMQKKKLAVNQGKTRVYDIRDAGRHNRFTVSGKLVHNCGYGGGVGALKSMGALEMGVEENELQGLIDNWRRANPHIVNFWWEVDKMAIKAVKERTKTRTHGISFTYKSGMLFITLPSGRDLVYVKPKLMLNKFGREGLTYEGIGTTKKWERIETYGPKIVENIVQAASRDLLAEAMLRLDKAGFQIVAHVHDEVICEVPKGDSSVQEICEIMGTAPAWAKGLPLAADGYTCDFYQKD</sequence>
<dbReference type="GO" id="GO:0003677">
    <property type="term" value="F:DNA binding"/>
    <property type="evidence" value="ECO:0007669"/>
    <property type="project" value="InterPro"/>
</dbReference>
<protein>
    <recommendedName>
        <fullName evidence="1">DNA-directed DNA polymerase</fullName>
        <ecNumber evidence="1">2.7.7.7</ecNumber>
    </recommendedName>
</protein>
<dbReference type="InterPro" id="IPR002298">
    <property type="entry name" value="DNA_polymerase_A"/>
</dbReference>
<dbReference type="Gene3D" id="3.30.70.370">
    <property type="match status" value="2"/>
</dbReference>
<dbReference type="InterPro" id="IPR030934">
    <property type="entry name" value="Intein_C"/>
</dbReference>
<dbReference type="SUPFAM" id="SSF51294">
    <property type="entry name" value="Hedgehog/intein (Hint) domain"/>
    <property type="match status" value="1"/>
</dbReference>
<proteinExistence type="predicted"/>
<dbReference type="PROSITE" id="PS50817">
    <property type="entry name" value="INTEIN_N_TER"/>
    <property type="match status" value="1"/>
</dbReference>
<dbReference type="InterPro" id="IPR001098">
    <property type="entry name" value="DNA-dir_DNA_pol_A_palm_dom"/>
</dbReference>
<keyword evidence="2" id="KW-0235">DNA replication</keyword>
<reference evidence="5 6" key="1">
    <citation type="submission" date="2020-01" db="EMBL/GenBank/DDBJ databases">
        <title>Anaeroalcalibacter tamaniensis gen. nov., sp. nov., moderately halophilic strictly anaerobic fermenter bacterium from mud volcano of Taman peninsula.</title>
        <authorList>
            <person name="Frolova A."/>
            <person name="Merkel A.Y."/>
            <person name="Slobodkin A.I."/>
        </authorList>
    </citation>
    <scope>NUCLEOTIDE SEQUENCE [LARGE SCALE GENOMIC DNA]</scope>
    <source>
        <strain evidence="5 6">F-3ap</strain>
    </source>
</reference>
<dbReference type="GO" id="GO:0003887">
    <property type="term" value="F:DNA-directed DNA polymerase activity"/>
    <property type="evidence" value="ECO:0007669"/>
    <property type="project" value="UniProtKB-EC"/>
</dbReference>
<dbReference type="EMBL" id="JAAEEH010000048">
    <property type="protein sequence ID" value="NDL68624.1"/>
    <property type="molecule type" value="Genomic_DNA"/>
</dbReference>
<dbReference type="InterPro" id="IPR043502">
    <property type="entry name" value="DNA/RNA_pol_sf"/>
</dbReference>
<dbReference type="SMART" id="SM00482">
    <property type="entry name" value="POLAc"/>
    <property type="match status" value="1"/>
</dbReference>
<feature type="domain" description="DNA-directed DNA polymerase family A palm" evidence="4">
    <location>
        <begin position="372"/>
        <end position="925"/>
    </location>
</feature>
<name>A0A7X5KP40_9FIRM</name>
<dbReference type="Proteomes" id="UP000461585">
    <property type="component" value="Unassembled WGS sequence"/>
</dbReference>
<dbReference type="Pfam" id="PF00476">
    <property type="entry name" value="DNA_pol_A"/>
    <property type="match status" value="1"/>
</dbReference>
<evidence type="ECO:0000259" key="4">
    <source>
        <dbReference type="SMART" id="SM00482"/>
    </source>
</evidence>
<dbReference type="GO" id="GO:0006302">
    <property type="term" value="P:double-strand break repair"/>
    <property type="evidence" value="ECO:0007669"/>
    <property type="project" value="TreeGrafter"/>
</dbReference>
<dbReference type="GO" id="GO:0016539">
    <property type="term" value="P:intein-mediated protein splicing"/>
    <property type="evidence" value="ECO:0007669"/>
    <property type="project" value="InterPro"/>
</dbReference>
<dbReference type="InterPro" id="IPR006141">
    <property type="entry name" value="Intein_N"/>
</dbReference>
<dbReference type="EC" id="2.7.7.7" evidence="1"/>
<evidence type="ECO:0000256" key="2">
    <source>
        <dbReference type="ARBA" id="ARBA00022705"/>
    </source>
</evidence>
<dbReference type="PROSITE" id="PS50818">
    <property type="entry name" value="INTEIN_C_TER"/>
    <property type="match status" value="1"/>
</dbReference>
<evidence type="ECO:0000256" key="3">
    <source>
        <dbReference type="ARBA" id="ARBA00049244"/>
    </source>
</evidence>
<comment type="caution">
    <text evidence="5">The sequence shown here is derived from an EMBL/GenBank/DDBJ whole genome shotgun (WGS) entry which is preliminary data.</text>
</comment>
<evidence type="ECO:0000313" key="5">
    <source>
        <dbReference type="EMBL" id="NDL68624.1"/>
    </source>
</evidence>
<evidence type="ECO:0000313" key="6">
    <source>
        <dbReference type="Proteomes" id="UP000461585"/>
    </source>
</evidence>
<dbReference type="Gene3D" id="1.10.150.20">
    <property type="entry name" value="5' to 3' exonuclease, C-terminal subdomain"/>
    <property type="match status" value="2"/>
</dbReference>
<evidence type="ECO:0000256" key="1">
    <source>
        <dbReference type="ARBA" id="ARBA00012417"/>
    </source>
</evidence>
<dbReference type="PANTHER" id="PTHR10133">
    <property type="entry name" value="DNA POLYMERASE I"/>
    <property type="match status" value="1"/>
</dbReference>
<dbReference type="RefSeq" id="WP_162371343.1">
    <property type="nucleotide sequence ID" value="NZ_JAAEEH010000048.1"/>
</dbReference>
<gene>
    <name evidence="5" type="ORF">GXN74_12835</name>
</gene>
<dbReference type="GO" id="GO:0006261">
    <property type="term" value="P:DNA-templated DNA replication"/>
    <property type="evidence" value="ECO:0007669"/>
    <property type="project" value="InterPro"/>
</dbReference>
<dbReference type="InterPro" id="IPR036844">
    <property type="entry name" value="Hint_dom_sf"/>
</dbReference>
<accession>A0A7X5KP40</accession>
<dbReference type="SUPFAM" id="SSF56672">
    <property type="entry name" value="DNA/RNA polymerases"/>
    <property type="match status" value="2"/>
</dbReference>
<dbReference type="AlphaFoldDB" id="A0A7X5KP40"/>
<organism evidence="5 6">
    <name type="scientific">Anaerotalea alkaliphila</name>
    <dbReference type="NCBI Taxonomy" id="2662126"/>
    <lineage>
        <taxon>Bacteria</taxon>
        <taxon>Bacillati</taxon>
        <taxon>Bacillota</taxon>
        <taxon>Clostridia</taxon>
        <taxon>Eubacteriales</taxon>
        <taxon>Anaerotalea</taxon>
    </lineage>
</organism>
<dbReference type="PANTHER" id="PTHR10133:SF27">
    <property type="entry name" value="DNA POLYMERASE NU"/>
    <property type="match status" value="1"/>
</dbReference>
<keyword evidence="6" id="KW-1185">Reference proteome</keyword>
<comment type="catalytic activity">
    <reaction evidence="3">
        <text>DNA(n) + a 2'-deoxyribonucleoside 5'-triphosphate = DNA(n+1) + diphosphate</text>
        <dbReference type="Rhea" id="RHEA:22508"/>
        <dbReference type="Rhea" id="RHEA-COMP:17339"/>
        <dbReference type="Rhea" id="RHEA-COMP:17340"/>
        <dbReference type="ChEBI" id="CHEBI:33019"/>
        <dbReference type="ChEBI" id="CHEBI:61560"/>
        <dbReference type="ChEBI" id="CHEBI:173112"/>
        <dbReference type="EC" id="2.7.7.7"/>
    </reaction>
</comment>